<keyword evidence="3 13" id="KW-0813">Transport</keyword>
<proteinExistence type="inferred from homology"/>
<comment type="caution">
    <text evidence="15">The sequence shown here is derived from an EMBL/GenBank/DDBJ whole genome shotgun (WGS) entry which is preliminary data.</text>
</comment>
<dbReference type="GO" id="GO:0005886">
    <property type="term" value="C:plasma membrane"/>
    <property type="evidence" value="ECO:0007669"/>
    <property type="project" value="TreeGrafter"/>
</dbReference>
<accession>A0A4U5PBN7</accession>
<dbReference type="PANTHER" id="PTHR11690:SF282">
    <property type="entry name" value="DEGENERIN-LIKE PROTEIN ASIC-1"/>
    <property type="match status" value="1"/>
</dbReference>
<keyword evidence="8 13" id="KW-0406">Ion transport</keyword>
<keyword evidence="7" id="KW-0915">Sodium</keyword>
<dbReference type="GO" id="GO:0015280">
    <property type="term" value="F:ligand-gated sodium channel activity"/>
    <property type="evidence" value="ECO:0007669"/>
    <property type="project" value="TreeGrafter"/>
</dbReference>
<evidence type="ECO:0000256" key="7">
    <source>
        <dbReference type="ARBA" id="ARBA00023053"/>
    </source>
</evidence>
<keyword evidence="6 14" id="KW-1133">Transmembrane helix</keyword>
<protein>
    <submittedName>
        <fullName evidence="15">Uncharacterized protein</fullName>
    </submittedName>
</protein>
<reference evidence="15 16" key="1">
    <citation type="journal article" date="2015" name="Genome Biol.">
        <title>Comparative genomics of Steinernema reveals deeply conserved gene regulatory networks.</title>
        <authorList>
            <person name="Dillman A.R."/>
            <person name="Macchietto M."/>
            <person name="Porter C.F."/>
            <person name="Rogers A."/>
            <person name="Williams B."/>
            <person name="Antoshechkin I."/>
            <person name="Lee M.M."/>
            <person name="Goodwin Z."/>
            <person name="Lu X."/>
            <person name="Lewis E.E."/>
            <person name="Goodrich-Blair H."/>
            <person name="Stock S.P."/>
            <person name="Adams B.J."/>
            <person name="Sternberg P.W."/>
            <person name="Mortazavi A."/>
        </authorList>
    </citation>
    <scope>NUCLEOTIDE SEQUENCE [LARGE SCALE GENOMIC DNA]</scope>
    <source>
        <strain evidence="15 16">ALL</strain>
    </source>
</reference>
<reference evidence="15 16" key="2">
    <citation type="journal article" date="2019" name="G3 (Bethesda)">
        <title>Hybrid Assembly of the Genome of the Entomopathogenic Nematode Steinernema carpocapsae Identifies the X-Chromosome.</title>
        <authorList>
            <person name="Serra L."/>
            <person name="Macchietto M."/>
            <person name="Macias-Munoz A."/>
            <person name="McGill C.J."/>
            <person name="Rodriguez I.M."/>
            <person name="Rodriguez B."/>
            <person name="Murad R."/>
            <person name="Mortazavi A."/>
        </authorList>
    </citation>
    <scope>NUCLEOTIDE SEQUENCE [LARGE SCALE GENOMIC DNA]</scope>
    <source>
        <strain evidence="15 16">ALL</strain>
    </source>
</reference>
<name>A0A4U5PBN7_STECR</name>
<evidence type="ECO:0000256" key="1">
    <source>
        <dbReference type="ARBA" id="ARBA00004141"/>
    </source>
</evidence>
<evidence type="ECO:0000256" key="5">
    <source>
        <dbReference type="ARBA" id="ARBA00022692"/>
    </source>
</evidence>
<dbReference type="PRINTS" id="PR01078">
    <property type="entry name" value="AMINACHANNEL"/>
</dbReference>
<evidence type="ECO:0000256" key="9">
    <source>
        <dbReference type="ARBA" id="ARBA00023136"/>
    </source>
</evidence>
<keyword evidence="11 13" id="KW-0739">Sodium transport</keyword>
<dbReference type="EMBL" id="AZBU02000002">
    <property type="protein sequence ID" value="TKR93384.1"/>
    <property type="molecule type" value="Genomic_DNA"/>
</dbReference>
<evidence type="ECO:0000256" key="11">
    <source>
        <dbReference type="ARBA" id="ARBA00023201"/>
    </source>
</evidence>
<evidence type="ECO:0000256" key="13">
    <source>
        <dbReference type="RuleBase" id="RU000679"/>
    </source>
</evidence>
<keyword evidence="10" id="KW-0325">Glycoprotein</keyword>
<feature type="transmembrane region" description="Helical" evidence="14">
    <location>
        <begin position="55"/>
        <end position="76"/>
    </location>
</feature>
<dbReference type="Proteomes" id="UP000298663">
    <property type="component" value="Unassembled WGS sequence"/>
</dbReference>
<keyword evidence="16" id="KW-1185">Reference proteome</keyword>
<evidence type="ECO:0000256" key="4">
    <source>
        <dbReference type="ARBA" id="ARBA00022461"/>
    </source>
</evidence>
<dbReference type="Pfam" id="PF00858">
    <property type="entry name" value="ASC"/>
    <property type="match status" value="1"/>
</dbReference>
<evidence type="ECO:0000313" key="16">
    <source>
        <dbReference type="Proteomes" id="UP000298663"/>
    </source>
</evidence>
<evidence type="ECO:0000256" key="8">
    <source>
        <dbReference type="ARBA" id="ARBA00023065"/>
    </source>
</evidence>
<evidence type="ECO:0000256" key="14">
    <source>
        <dbReference type="SAM" id="Phobius"/>
    </source>
</evidence>
<evidence type="ECO:0000256" key="3">
    <source>
        <dbReference type="ARBA" id="ARBA00022448"/>
    </source>
</evidence>
<keyword evidence="9 14" id="KW-0472">Membrane</keyword>
<evidence type="ECO:0000256" key="2">
    <source>
        <dbReference type="ARBA" id="ARBA00007193"/>
    </source>
</evidence>
<evidence type="ECO:0000256" key="6">
    <source>
        <dbReference type="ARBA" id="ARBA00022989"/>
    </source>
</evidence>
<sequence length="250" mass="28697">MPHHIPPTPPRRLSHAEAKMMSLWQRLAYNVSDFAQNTSAHGLPRAFGTKGFRRCLWVILFLGCLVAFSMQAYLIIVRFLRNDIIVGVELKFERIRFPSVSVCNINPYKNSLARNMGSVKDTLNAFDEAIEKSVVHPTAKRKRRSVTSEDWRIVESKCAADMQNLEIYLADESGSEVCLCRQNRNVQLIWDCRPQREWKERFCSKCDEQSGFCEAEATEVQEEQPSPYPCICNSQHCLLSEFKKGSVLNC</sequence>
<dbReference type="AlphaFoldDB" id="A0A4U5PBN7"/>
<evidence type="ECO:0000313" key="15">
    <source>
        <dbReference type="EMBL" id="TKR93384.1"/>
    </source>
</evidence>
<comment type="similarity">
    <text evidence="2 13">Belongs to the amiloride-sensitive sodium channel (TC 1.A.6) family.</text>
</comment>
<dbReference type="InterPro" id="IPR001873">
    <property type="entry name" value="ENaC"/>
</dbReference>
<keyword evidence="5 13" id="KW-0812">Transmembrane</keyword>
<dbReference type="PANTHER" id="PTHR11690">
    <property type="entry name" value="AMILORIDE-SENSITIVE SODIUM CHANNEL-RELATED"/>
    <property type="match status" value="1"/>
</dbReference>
<keyword evidence="12 13" id="KW-0407">Ion channel</keyword>
<keyword evidence="4 13" id="KW-0894">Sodium channel</keyword>
<evidence type="ECO:0000256" key="10">
    <source>
        <dbReference type="ARBA" id="ARBA00023180"/>
    </source>
</evidence>
<comment type="subcellular location">
    <subcellularLocation>
        <location evidence="1">Membrane</location>
        <topology evidence="1">Multi-pass membrane protein</topology>
    </subcellularLocation>
</comment>
<evidence type="ECO:0000256" key="12">
    <source>
        <dbReference type="ARBA" id="ARBA00023303"/>
    </source>
</evidence>
<gene>
    <name evidence="15" type="ORF">L596_007852</name>
</gene>
<organism evidence="15 16">
    <name type="scientific">Steinernema carpocapsae</name>
    <name type="common">Entomopathogenic nematode</name>
    <dbReference type="NCBI Taxonomy" id="34508"/>
    <lineage>
        <taxon>Eukaryota</taxon>
        <taxon>Metazoa</taxon>
        <taxon>Ecdysozoa</taxon>
        <taxon>Nematoda</taxon>
        <taxon>Chromadorea</taxon>
        <taxon>Rhabditida</taxon>
        <taxon>Tylenchina</taxon>
        <taxon>Panagrolaimomorpha</taxon>
        <taxon>Strongyloidoidea</taxon>
        <taxon>Steinernematidae</taxon>
        <taxon>Steinernema</taxon>
    </lineage>
</organism>